<dbReference type="SMART" id="SM00342">
    <property type="entry name" value="HTH_ARAC"/>
    <property type="match status" value="1"/>
</dbReference>
<dbReference type="InterPro" id="IPR046532">
    <property type="entry name" value="DUF6597"/>
</dbReference>
<evidence type="ECO:0000256" key="2">
    <source>
        <dbReference type="ARBA" id="ARBA00023125"/>
    </source>
</evidence>
<dbReference type="Pfam" id="PF12833">
    <property type="entry name" value="HTH_18"/>
    <property type="match status" value="1"/>
</dbReference>
<evidence type="ECO:0000256" key="3">
    <source>
        <dbReference type="ARBA" id="ARBA00023163"/>
    </source>
</evidence>
<dbReference type="PANTHER" id="PTHR46796:SF13">
    <property type="entry name" value="HTH-TYPE TRANSCRIPTIONAL ACTIVATOR RHAS"/>
    <property type="match status" value="1"/>
</dbReference>
<feature type="domain" description="HTH araC/xylS-type" evidence="4">
    <location>
        <begin position="154"/>
        <end position="252"/>
    </location>
</feature>
<dbReference type="Gene3D" id="1.10.10.60">
    <property type="entry name" value="Homeodomain-like"/>
    <property type="match status" value="1"/>
</dbReference>
<name>A0A364XX00_9BACT</name>
<keyword evidence="2" id="KW-0238">DNA-binding</keyword>
<dbReference type="AlphaFoldDB" id="A0A364XX00"/>
<dbReference type="InterPro" id="IPR009057">
    <property type="entry name" value="Homeodomain-like_sf"/>
</dbReference>
<evidence type="ECO:0000259" key="4">
    <source>
        <dbReference type="PROSITE" id="PS01124"/>
    </source>
</evidence>
<proteinExistence type="predicted"/>
<sequence length="256" mass="28541">MQVTKFQPSAPLQPFVKEYIVVESQAEVLNRILPDTSLVMAFRFKGDVNQIVDAHTSRLPVSMISGLRKSGRLINYTPGAGNFLVSFREGGASAFFKEPIHLLFDDSISLDSFSHYDNVAGVEDRLAEAATHEQRVDVVDQFLLLKLRTQKTDDVVLNAIARIHASKGVIKMKDLASAICMSQDAFEKRFRKVVGVSPKQFANIVRMKCVVANGRNKPLSTIALEAGYFDQPHFNKDFKLFTGQTPGDFFTTPPAW</sequence>
<dbReference type="Proteomes" id="UP000251889">
    <property type="component" value="Unassembled WGS sequence"/>
</dbReference>
<keyword evidence="3" id="KW-0804">Transcription</keyword>
<evidence type="ECO:0000313" key="5">
    <source>
        <dbReference type="EMBL" id="RAV98948.1"/>
    </source>
</evidence>
<dbReference type="RefSeq" id="WP_112749057.1">
    <property type="nucleotide sequence ID" value="NZ_QMFY01000014.1"/>
</dbReference>
<organism evidence="5 6">
    <name type="scientific">Pseudochryseolinea flava</name>
    <dbReference type="NCBI Taxonomy" id="2059302"/>
    <lineage>
        <taxon>Bacteria</taxon>
        <taxon>Pseudomonadati</taxon>
        <taxon>Bacteroidota</taxon>
        <taxon>Cytophagia</taxon>
        <taxon>Cytophagales</taxon>
        <taxon>Fulvivirgaceae</taxon>
        <taxon>Pseudochryseolinea</taxon>
    </lineage>
</organism>
<protein>
    <submittedName>
        <fullName evidence="5">AraC family transcriptional regulator</fullName>
    </submittedName>
</protein>
<evidence type="ECO:0000313" key="6">
    <source>
        <dbReference type="Proteomes" id="UP000251889"/>
    </source>
</evidence>
<dbReference type="GO" id="GO:0003700">
    <property type="term" value="F:DNA-binding transcription factor activity"/>
    <property type="evidence" value="ECO:0007669"/>
    <property type="project" value="InterPro"/>
</dbReference>
<dbReference type="InterPro" id="IPR018060">
    <property type="entry name" value="HTH_AraC"/>
</dbReference>
<dbReference type="OrthoDB" id="635259at2"/>
<evidence type="ECO:0000256" key="1">
    <source>
        <dbReference type="ARBA" id="ARBA00023015"/>
    </source>
</evidence>
<dbReference type="SUPFAM" id="SSF46689">
    <property type="entry name" value="Homeodomain-like"/>
    <property type="match status" value="1"/>
</dbReference>
<dbReference type="GO" id="GO:0043565">
    <property type="term" value="F:sequence-specific DNA binding"/>
    <property type="evidence" value="ECO:0007669"/>
    <property type="project" value="InterPro"/>
</dbReference>
<comment type="caution">
    <text evidence="5">The sequence shown here is derived from an EMBL/GenBank/DDBJ whole genome shotgun (WGS) entry which is preliminary data.</text>
</comment>
<dbReference type="Pfam" id="PF20240">
    <property type="entry name" value="DUF6597"/>
    <property type="match status" value="1"/>
</dbReference>
<keyword evidence="1" id="KW-0805">Transcription regulation</keyword>
<reference evidence="5 6" key="1">
    <citation type="submission" date="2018-06" db="EMBL/GenBank/DDBJ databases">
        <title>Chryseolinea flavus sp. nov., a member of the phylum Bacteroidetes isolated from soil.</title>
        <authorList>
            <person name="Li Y."/>
            <person name="Wang J."/>
        </authorList>
    </citation>
    <scope>NUCLEOTIDE SEQUENCE [LARGE SCALE GENOMIC DNA]</scope>
    <source>
        <strain evidence="5 6">SDU1-6</strain>
    </source>
</reference>
<accession>A0A364XX00</accession>
<dbReference type="EMBL" id="QMFY01000014">
    <property type="protein sequence ID" value="RAV98948.1"/>
    <property type="molecule type" value="Genomic_DNA"/>
</dbReference>
<dbReference type="PROSITE" id="PS01124">
    <property type="entry name" value="HTH_ARAC_FAMILY_2"/>
    <property type="match status" value="1"/>
</dbReference>
<dbReference type="InterPro" id="IPR050204">
    <property type="entry name" value="AraC_XylS_family_regulators"/>
</dbReference>
<gene>
    <name evidence="5" type="ORF">DQQ10_21880</name>
</gene>
<dbReference type="PANTHER" id="PTHR46796">
    <property type="entry name" value="HTH-TYPE TRANSCRIPTIONAL ACTIVATOR RHAS-RELATED"/>
    <property type="match status" value="1"/>
</dbReference>
<keyword evidence="6" id="KW-1185">Reference proteome</keyword>